<feature type="compositionally biased region" description="Gly residues" evidence="10">
    <location>
        <begin position="46"/>
        <end position="57"/>
    </location>
</feature>
<dbReference type="GeneTree" id="ENSGT00650000093320"/>
<dbReference type="Proteomes" id="UP001108240">
    <property type="component" value="Unplaced"/>
</dbReference>
<evidence type="ECO:0000313" key="11">
    <source>
        <dbReference type="Ensembl" id="ENSCCRP00000011613.2"/>
    </source>
</evidence>
<feature type="coiled-coil region" evidence="9">
    <location>
        <begin position="468"/>
        <end position="632"/>
    </location>
</feature>
<evidence type="ECO:0000256" key="10">
    <source>
        <dbReference type="SAM" id="MobiDB-lite"/>
    </source>
</evidence>
<keyword evidence="6" id="KW-0206">Cytoskeleton</keyword>
<dbReference type="Gene3D" id="1.10.287.1490">
    <property type="match status" value="1"/>
</dbReference>
<dbReference type="PANTHER" id="PTHR18861">
    <property type="entry name" value="ELKS/RAB6-INTERACTING/CAST PROTEIN"/>
    <property type="match status" value="1"/>
</dbReference>
<dbReference type="GO" id="GO:0030424">
    <property type="term" value="C:axon"/>
    <property type="evidence" value="ECO:0007669"/>
    <property type="project" value="UniProtKB-SubCell"/>
</dbReference>
<proteinExistence type="predicted"/>
<reference evidence="11" key="1">
    <citation type="submission" date="2025-08" db="UniProtKB">
        <authorList>
            <consortium name="Ensembl"/>
        </authorList>
    </citation>
    <scope>IDENTIFICATION</scope>
</reference>
<feature type="region of interest" description="Disordered" evidence="10">
    <location>
        <begin position="1"/>
        <end position="61"/>
    </location>
</feature>
<evidence type="ECO:0000256" key="8">
    <source>
        <dbReference type="ARBA" id="ARBA00034106"/>
    </source>
</evidence>
<comment type="subcellular location">
    <subcellularLocation>
        <location evidence="1">Cytoplasm</location>
        <location evidence="1">Cytoskeleton</location>
    </subcellularLocation>
    <subcellularLocation>
        <location evidence="8">Presynapse</location>
    </subcellularLocation>
</comment>
<keyword evidence="4" id="KW-0770">Synapse</keyword>
<evidence type="ECO:0000256" key="3">
    <source>
        <dbReference type="ARBA" id="ARBA00022553"/>
    </source>
</evidence>
<feature type="coiled-coil region" evidence="9">
    <location>
        <begin position="336"/>
        <end position="404"/>
    </location>
</feature>
<evidence type="ECO:0000256" key="7">
    <source>
        <dbReference type="ARBA" id="ARBA00023273"/>
    </source>
</evidence>
<feature type="compositionally biased region" description="Polar residues" evidence="10">
    <location>
        <begin position="1"/>
        <end position="11"/>
    </location>
</feature>
<evidence type="ECO:0000256" key="5">
    <source>
        <dbReference type="ARBA" id="ARBA00023054"/>
    </source>
</evidence>
<accession>A0A8C0YLD0</accession>
<feature type="coiled-coil region" evidence="9">
    <location>
        <begin position="150"/>
        <end position="184"/>
    </location>
</feature>
<dbReference type="InterPro" id="IPR019323">
    <property type="entry name" value="ELKS/CAST"/>
</dbReference>
<evidence type="ECO:0000256" key="1">
    <source>
        <dbReference type="ARBA" id="ARBA00004245"/>
    </source>
</evidence>
<keyword evidence="3" id="KW-0597">Phosphoprotein</keyword>
<reference evidence="11" key="2">
    <citation type="submission" date="2025-09" db="UniProtKB">
        <authorList>
            <consortium name="Ensembl"/>
        </authorList>
    </citation>
    <scope>IDENTIFICATION</scope>
</reference>
<keyword evidence="2" id="KW-0963">Cytoplasm</keyword>
<dbReference type="GO" id="GO:0048167">
    <property type="term" value="P:regulation of synaptic plasticity"/>
    <property type="evidence" value="ECO:0007669"/>
    <property type="project" value="TreeGrafter"/>
</dbReference>
<dbReference type="Ensembl" id="ENSCCRT00000012703.2">
    <property type="protein sequence ID" value="ENSCCRP00000011613.2"/>
    <property type="gene ID" value="ENSCCRG00000006723.2"/>
</dbReference>
<evidence type="ECO:0000256" key="4">
    <source>
        <dbReference type="ARBA" id="ARBA00023018"/>
    </source>
</evidence>
<dbReference type="GO" id="GO:0048788">
    <property type="term" value="C:cytoskeleton of presynaptic active zone"/>
    <property type="evidence" value="ECO:0007669"/>
    <property type="project" value="TreeGrafter"/>
</dbReference>
<feature type="region of interest" description="Disordered" evidence="10">
    <location>
        <begin position="735"/>
        <end position="774"/>
    </location>
</feature>
<evidence type="ECO:0000256" key="9">
    <source>
        <dbReference type="SAM" id="Coils"/>
    </source>
</evidence>
<evidence type="ECO:0000256" key="2">
    <source>
        <dbReference type="ARBA" id="ARBA00022490"/>
    </source>
</evidence>
<dbReference type="GO" id="GO:0007274">
    <property type="term" value="P:neuromuscular synaptic transmission"/>
    <property type="evidence" value="ECO:0007669"/>
    <property type="project" value="TreeGrafter"/>
</dbReference>
<keyword evidence="7" id="KW-0966">Cell projection</keyword>
<keyword evidence="5 9" id="KW-0175">Coiled coil</keyword>
<sequence>MYGSSRSVSKMDSNHSGGRNNQGNSGRSPRLPRSPRMGHRRTNSMGGSGGGPGGSGGKTLSMENIQSLNAAYATSGPMYMSDNEVAIGTSPDLPKSGVATGRFGGSIPYGVRGTVTGSTPDMAMVPAVSTDSMGFGGEIHAASTVPHSLRQARDNTIMELQAQLKEVLRENELLRKEIEVKESKLSSSMSSIKSFWSPELKKERALRKDEASKIAVWKEQYRVVQDETQHLQTTVQALQAELRIQRDLNQLLQPSEEPLACEPSEEQERQAREVFLLRRTLEEMEVRLETQRQTLVARDESVKKLLEMLHSKGPSSKASEEDHERTRRLADAEMHAHHLENLLEQRDKELAALREELHRRLEGTPETTKTKALQTVIEMKDSQISSLERGLRELEDQVMMLRSSSMLSCEERQEEAKQMEVYRNHTKFMKNKMDQVKQDLSRKDTQLLGLQTKLETLTNQFSDSKQHIEVLKESLTAKEQRAAILQTEVDALRLRLEEKETMLNKKSKQIQEMSEEKSTLNGEIHDLKDMLEVKERKVNVLQKKIENLQEQLRDKEKQMSSLRERVKSLQTDTSNTDTALTTLEDSLAEKERIIERLKEQRDREEREKAEELDSSKKELRELKEKVSILQGDLSDRETSLLDLKEHASSLASSGLKKDSKLKSLEIALEQRREECIKLENQLKKVSETNAQANAEISERISSLEADVARHREDSAKAQAEVDRLLDILRQMENEKNDKDRKISELERQMKEQSKKSSGKHKEPSGKGRNVNDGPQQMEELLGAMEKVKLELESMKAKMSSTQQSLAEKEAHLTTLRAERRRHLEEVLEMKQEALLAAISEKDANIALLELSSSKKKKTQEEVAHLRREKDRLVQQLKQQTQNRMKLMADNYDDGYLKTPPDQTNHKPPKSPDQVTIRSYKHRQSVIKGTVHPKIKILSLFTHSHDIPNP</sequence>
<name>A0A8C0YLD0_CYPCA</name>
<feature type="compositionally biased region" description="Basic and acidic residues" evidence="10">
    <location>
        <begin position="735"/>
        <end position="765"/>
    </location>
</feature>
<feature type="region of interest" description="Disordered" evidence="10">
    <location>
        <begin position="891"/>
        <end position="914"/>
    </location>
</feature>
<dbReference type="GO" id="GO:0098882">
    <property type="term" value="F:structural constituent of presynaptic active zone"/>
    <property type="evidence" value="ECO:0007669"/>
    <property type="project" value="TreeGrafter"/>
</dbReference>
<dbReference type="PANTHER" id="PTHR18861:SF1">
    <property type="entry name" value="ELKS_RAB6-INTERACTING_CAST FAMILY MEMBER 1"/>
    <property type="match status" value="1"/>
</dbReference>
<organism evidence="11 12">
    <name type="scientific">Cyprinus carpio carpio</name>
    <dbReference type="NCBI Taxonomy" id="630221"/>
    <lineage>
        <taxon>Eukaryota</taxon>
        <taxon>Metazoa</taxon>
        <taxon>Chordata</taxon>
        <taxon>Craniata</taxon>
        <taxon>Vertebrata</taxon>
        <taxon>Euteleostomi</taxon>
        <taxon>Actinopterygii</taxon>
        <taxon>Neopterygii</taxon>
        <taxon>Teleostei</taxon>
        <taxon>Ostariophysi</taxon>
        <taxon>Cypriniformes</taxon>
        <taxon>Cyprinidae</taxon>
        <taxon>Cyprininae</taxon>
        <taxon>Cyprinus</taxon>
    </lineage>
</organism>
<dbReference type="SUPFAM" id="SSF90257">
    <property type="entry name" value="Myosin rod fragments"/>
    <property type="match status" value="1"/>
</dbReference>
<keyword evidence="12" id="KW-1185">Reference proteome</keyword>
<dbReference type="AlphaFoldDB" id="A0A8C0YLD0"/>
<dbReference type="Pfam" id="PF10174">
    <property type="entry name" value="Cast"/>
    <property type="match status" value="1"/>
</dbReference>
<evidence type="ECO:0000256" key="6">
    <source>
        <dbReference type="ARBA" id="ARBA00023212"/>
    </source>
</evidence>
<protein>
    <submittedName>
        <fullName evidence="11">ELKS/RAB6-interacting/CAST family member 1a</fullName>
    </submittedName>
</protein>
<feature type="compositionally biased region" description="Low complexity" evidence="10">
    <location>
        <begin position="14"/>
        <end position="35"/>
    </location>
</feature>
<evidence type="ECO:0000313" key="12">
    <source>
        <dbReference type="Proteomes" id="UP001108240"/>
    </source>
</evidence>